<evidence type="ECO:0000313" key="3">
    <source>
        <dbReference type="Proteomes" id="UP000789572"/>
    </source>
</evidence>
<dbReference type="OrthoDB" id="2137386at2759"/>
<dbReference type="AlphaFoldDB" id="A0A9N9FIM4"/>
<keyword evidence="3" id="KW-1185">Reference proteome</keyword>
<dbReference type="EMBL" id="CAJVPJ010000548">
    <property type="protein sequence ID" value="CAG8536123.1"/>
    <property type="molecule type" value="Genomic_DNA"/>
</dbReference>
<accession>A0A9N9FIM4</accession>
<protein>
    <submittedName>
        <fullName evidence="2">10569_t:CDS:1</fullName>
    </submittedName>
</protein>
<proteinExistence type="predicted"/>
<dbReference type="Proteomes" id="UP000789572">
    <property type="component" value="Unassembled WGS sequence"/>
</dbReference>
<organism evidence="2 3">
    <name type="scientific">Paraglomus occultum</name>
    <dbReference type="NCBI Taxonomy" id="144539"/>
    <lineage>
        <taxon>Eukaryota</taxon>
        <taxon>Fungi</taxon>
        <taxon>Fungi incertae sedis</taxon>
        <taxon>Mucoromycota</taxon>
        <taxon>Glomeromycotina</taxon>
        <taxon>Glomeromycetes</taxon>
        <taxon>Paraglomerales</taxon>
        <taxon>Paraglomeraceae</taxon>
        <taxon>Paraglomus</taxon>
    </lineage>
</organism>
<reference evidence="2" key="1">
    <citation type="submission" date="2021-06" db="EMBL/GenBank/DDBJ databases">
        <authorList>
            <person name="Kallberg Y."/>
            <person name="Tangrot J."/>
            <person name="Rosling A."/>
        </authorList>
    </citation>
    <scope>NUCLEOTIDE SEQUENCE</scope>
    <source>
        <strain evidence="2">IA702</strain>
    </source>
</reference>
<dbReference type="PANTHER" id="PTHR34871">
    <property type="entry name" value="DUF5898 DOMAIN-CONTAINING PROTEIN"/>
    <property type="match status" value="1"/>
</dbReference>
<comment type="caution">
    <text evidence="2">The sequence shown here is derived from an EMBL/GenBank/DDBJ whole genome shotgun (WGS) entry which is preliminary data.</text>
</comment>
<evidence type="ECO:0000259" key="1">
    <source>
        <dbReference type="Pfam" id="PF19250"/>
    </source>
</evidence>
<dbReference type="InterPro" id="IPR045417">
    <property type="entry name" value="DUF5898"/>
</dbReference>
<evidence type="ECO:0000313" key="2">
    <source>
        <dbReference type="EMBL" id="CAG8536123.1"/>
    </source>
</evidence>
<feature type="non-terminal residue" evidence="2">
    <location>
        <position position="1"/>
    </location>
</feature>
<gene>
    <name evidence="2" type="ORF">POCULU_LOCUS4301</name>
</gene>
<sequence>RYLLTHDPVSCEYAIEVIKFGNLPRNDTKNFICLSYLGSGAEAKSVRPISPWSNQQELTTSQIQKKNAEAAEHQIARNRLQAEANHWKTLWGIDAQVKTIKGQPALVMPYFRMCTHNELENDPQVKAAVVDAVKLMSSKGLKHNDLSRRHVGLYRKKKNGKLQAVFIDLSNVVREQEIDAVADMMEKLNLTE</sequence>
<dbReference type="Pfam" id="PF19250">
    <property type="entry name" value="DUF5898"/>
    <property type="match status" value="1"/>
</dbReference>
<name>A0A9N9FIM4_9GLOM</name>
<dbReference type="PANTHER" id="PTHR34871:SF1">
    <property type="entry name" value="DUF5898 DOMAIN-CONTAINING PROTEIN"/>
    <property type="match status" value="1"/>
</dbReference>
<feature type="domain" description="DUF5898" evidence="1">
    <location>
        <begin position="37"/>
        <end position="154"/>
    </location>
</feature>